<feature type="compositionally biased region" description="Polar residues" evidence="2">
    <location>
        <begin position="476"/>
        <end position="487"/>
    </location>
</feature>
<dbReference type="InParanoid" id="A0A0V0R9E8"/>
<dbReference type="EMBL" id="LDAU01000006">
    <property type="protein sequence ID" value="KRX11132.1"/>
    <property type="molecule type" value="Genomic_DNA"/>
</dbReference>
<feature type="compositionally biased region" description="Low complexity" evidence="2">
    <location>
        <begin position="610"/>
        <end position="630"/>
    </location>
</feature>
<organism evidence="3 4">
    <name type="scientific">Pseudocohnilembus persalinus</name>
    <name type="common">Ciliate</name>
    <dbReference type="NCBI Taxonomy" id="266149"/>
    <lineage>
        <taxon>Eukaryota</taxon>
        <taxon>Sar</taxon>
        <taxon>Alveolata</taxon>
        <taxon>Ciliophora</taxon>
        <taxon>Intramacronucleata</taxon>
        <taxon>Oligohymenophorea</taxon>
        <taxon>Scuticociliatia</taxon>
        <taxon>Philasterida</taxon>
        <taxon>Pseudocohnilembidae</taxon>
        <taxon>Pseudocohnilembus</taxon>
    </lineage>
</organism>
<feature type="region of interest" description="Disordered" evidence="2">
    <location>
        <begin position="476"/>
        <end position="501"/>
    </location>
</feature>
<name>A0A0V0R9E8_PSEPJ</name>
<dbReference type="Proteomes" id="UP000054937">
    <property type="component" value="Unassembled WGS sequence"/>
</dbReference>
<reference evidence="3 4" key="1">
    <citation type="journal article" date="2015" name="Sci. Rep.">
        <title>Genome of the facultative scuticociliatosis pathogen Pseudocohnilembus persalinus provides insight into its virulence through horizontal gene transfer.</title>
        <authorList>
            <person name="Xiong J."/>
            <person name="Wang G."/>
            <person name="Cheng J."/>
            <person name="Tian M."/>
            <person name="Pan X."/>
            <person name="Warren A."/>
            <person name="Jiang C."/>
            <person name="Yuan D."/>
            <person name="Miao W."/>
        </authorList>
    </citation>
    <scope>NUCLEOTIDE SEQUENCE [LARGE SCALE GENOMIC DNA]</scope>
    <source>
        <strain evidence="3">36N120E</strain>
    </source>
</reference>
<evidence type="ECO:0000256" key="2">
    <source>
        <dbReference type="SAM" id="MobiDB-lite"/>
    </source>
</evidence>
<keyword evidence="1" id="KW-0175">Coiled coil</keyword>
<feature type="compositionally biased region" description="Basic and acidic residues" evidence="2">
    <location>
        <begin position="54"/>
        <end position="72"/>
    </location>
</feature>
<accession>A0A0V0R9E8</accession>
<evidence type="ECO:0000313" key="3">
    <source>
        <dbReference type="EMBL" id="KRX11132.1"/>
    </source>
</evidence>
<proteinExistence type="predicted"/>
<feature type="region of interest" description="Disordered" evidence="2">
    <location>
        <begin position="38"/>
        <end position="72"/>
    </location>
</feature>
<feature type="region of interest" description="Disordered" evidence="2">
    <location>
        <begin position="607"/>
        <end position="636"/>
    </location>
</feature>
<evidence type="ECO:0000313" key="4">
    <source>
        <dbReference type="Proteomes" id="UP000054937"/>
    </source>
</evidence>
<comment type="caution">
    <text evidence="3">The sequence shown here is derived from an EMBL/GenBank/DDBJ whole genome shotgun (WGS) entry which is preliminary data.</text>
</comment>
<gene>
    <name evidence="3" type="ORF">PPERSA_10899</name>
</gene>
<evidence type="ECO:0000256" key="1">
    <source>
        <dbReference type="SAM" id="Coils"/>
    </source>
</evidence>
<feature type="compositionally biased region" description="Low complexity" evidence="2">
    <location>
        <begin position="38"/>
        <end position="52"/>
    </location>
</feature>
<feature type="compositionally biased region" description="Polar residues" evidence="2">
    <location>
        <begin position="1"/>
        <end position="19"/>
    </location>
</feature>
<sequence>MEVNTYENNSDFSPTSQLRTSRRYQSILKKQNLYGNLSQEQKQFSQQSQQQQDVTDRIEREKQEQKKELQQEMRDEEFIDQYILKSAENINQDYFQQQQFNDFKDNQQTSLFISDQQKKLLESDTKPAKNERKNLEGKFKQLEIEPYQNQDLEQNQDSQFQEDFEQLLNNFLPQIEEDTINQYAQNIQFNNRFTIGMKNQIELQQRRQYLQKFMLLVKKMIFFSNFEKIQELYDMQESFHDSQEQIQNLKKCIQLPKQRESKRTDKNLNNQDIMHKIILLQDISLKIQMKIFIKMLKFQKNCRNQEEKFWALIQSQERQYLKQQTLALFLHHQHYRQQKRELVFVILEQQRQNTLKRSFKKLKNILEIRQKSQKLQQLINFNFKKFVVRKFQQNNIIVNYQRLKKGISNKNNRQNLLTKGFLILKAYKNKRQKISGSKFTFQHSQNENYYDNNINQDFLKLENKIDFKESIDNSLQSQDFNQSQTQKDLQKNGKSKKRVKNNKQKKVLVSNKNKHNKLVKKEEQDNQKIINAKIGRNNKQNDNKNQQNYVKNYLNEKTGDELLIEELEQEQQEINELIKEEERTLTIKPYELSLRKEKQNQQNKLLYGYNNTNNNDNYSSSSNQSQQQENSEIERQIQQKKEFPEGLKSIQQILEETERILNQQQAQKQEELIKKLDQIEQKHYESRDVQFNNDEEKNQFWENKYQENLKFFQQFIKQK</sequence>
<feature type="coiled-coil region" evidence="1">
    <location>
        <begin position="536"/>
        <end position="587"/>
    </location>
</feature>
<keyword evidence="4" id="KW-1185">Reference proteome</keyword>
<feature type="region of interest" description="Disordered" evidence="2">
    <location>
        <begin position="1"/>
        <end position="20"/>
    </location>
</feature>
<dbReference type="AlphaFoldDB" id="A0A0V0R9E8"/>
<protein>
    <submittedName>
        <fullName evidence="3">Uncharacterized protein</fullName>
    </submittedName>
</protein>